<dbReference type="FunFam" id="2.60.40.10:FF:000425">
    <property type="entry name" value="Myosin light chain kinase"/>
    <property type="match status" value="2"/>
</dbReference>
<dbReference type="SMART" id="SM00408">
    <property type="entry name" value="IGc2"/>
    <property type="match status" value="2"/>
</dbReference>
<dbReference type="PANTHER" id="PTHR45080">
    <property type="entry name" value="CONTACTIN 5"/>
    <property type="match status" value="1"/>
</dbReference>
<dbReference type="GO" id="GO:0030424">
    <property type="term" value="C:axon"/>
    <property type="evidence" value="ECO:0007669"/>
    <property type="project" value="TreeGrafter"/>
</dbReference>
<dbReference type="GO" id="GO:0050808">
    <property type="term" value="P:synapse organization"/>
    <property type="evidence" value="ECO:0007669"/>
    <property type="project" value="TreeGrafter"/>
</dbReference>
<dbReference type="SUPFAM" id="SSF48726">
    <property type="entry name" value="Immunoglobulin"/>
    <property type="match status" value="2"/>
</dbReference>
<proteinExistence type="predicted"/>
<dbReference type="InterPro" id="IPR003599">
    <property type="entry name" value="Ig_sub"/>
</dbReference>
<evidence type="ECO:0000256" key="4">
    <source>
        <dbReference type="ARBA" id="ARBA00023157"/>
    </source>
</evidence>
<reference evidence="6" key="2">
    <citation type="submission" date="2025-08" db="UniProtKB">
        <authorList>
            <consortium name="Ensembl"/>
        </authorList>
    </citation>
    <scope>IDENTIFICATION</scope>
</reference>
<evidence type="ECO:0000256" key="3">
    <source>
        <dbReference type="ARBA" id="ARBA00022729"/>
    </source>
</evidence>
<evidence type="ECO:0000256" key="1">
    <source>
        <dbReference type="ARBA" id="ARBA00004496"/>
    </source>
</evidence>
<dbReference type="Ensembl" id="ENSMUNT00000009641.2">
    <property type="protein sequence ID" value="ENSMUNP00000008332.2"/>
    <property type="gene ID" value="ENSMUNG00000006648.2"/>
</dbReference>
<dbReference type="GO" id="GO:0043025">
    <property type="term" value="C:neuronal cell body"/>
    <property type="evidence" value="ECO:0007669"/>
    <property type="project" value="TreeGrafter"/>
</dbReference>
<evidence type="ECO:0000313" key="7">
    <source>
        <dbReference type="Proteomes" id="UP000694405"/>
    </source>
</evidence>
<dbReference type="AlphaFoldDB" id="A0A8C6J7G5"/>
<comment type="subcellular location">
    <subcellularLocation>
        <location evidence="1">Cytoplasm</location>
    </subcellularLocation>
</comment>
<keyword evidence="4" id="KW-1015">Disulfide bond</keyword>
<name>A0A8C6J7G5_MELUD</name>
<reference evidence="6" key="3">
    <citation type="submission" date="2025-09" db="UniProtKB">
        <authorList>
            <consortium name="Ensembl"/>
        </authorList>
    </citation>
    <scope>IDENTIFICATION</scope>
</reference>
<dbReference type="GO" id="GO:0007156">
    <property type="term" value="P:homophilic cell adhesion via plasma membrane adhesion molecules"/>
    <property type="evidence" value="ECO:0007669"/>
    <property type="project" value="TreeGrafter"/>
</dbReference>
<protein>
    <submittedName>
        <fullName evidence="6">Uncharacterized protein</fullName>
    </submittedName>
</protein>
<evidence type="ECO:0000256" key="2">
    <source>
        <dbReference type="ARBA" id="ARBA00022490"/>
    </source>
</evidence>
<accession>A0A8C6J7G5</accession>
<dbReference type="PROSITE" id="PS50835">
    <property type="entry name" value="IG_LIKE"/>
    <property type="match status" value="2"/>
</dbReference>
<dbReference type="GO" id="GO:0005737">
    <property type="term" value="C:cytoplasm"/>
    <property type="evidence" value="ECO:0007669"/>
    <property type="project" value="UniProtKB-SubCell"/>
</dbReference>
<accession>A0A8V5GI28</accession>
<dbReference type="InterPro" id="IPR036179">
    <property type="entry name" value="Ig-like_dom_sf"/>
</dbReference>
<dbReference type="InterPro" id="IPR007110">
    <property type="entry name" value="Ig-like_dom"/>
</dbReference>
<dbReference type="GO" id="GO:0008046">
    <property type="term" value="F:axon guidance receptor activity"/>
    <property type="evidence" value="ECO:0007669"/>
    <property type="project" value="TreeGrafter"/>
</dbReference>
<dbReference type="Pfam" id="PF07679">
    <property type="entry name" value="I-set"/>
    <property type="match status" value="2"/>
</dbReference>
<dbReference type="Gene3D" id="2.60.40.10">
    <property type="entry name" value="Immunoglobulins"/>
    <property type="match status" value="2"/>
</dbReference>
<evidence type="ECO:0000256" key="5">
    <source>
        <dbReference type="ARBA" id="ARBA00023319"/>
    </source>
</evidence>
<organism evidence="6 7">
    <name type="scientific">Melopsittacus undulatus</name>
    <name type="common">Budgerigar</name>
    <name type="synonym">Psittacus undulatus</name>
    <dbReference type="NCBI Taxonomy" id="13146"/>
    <lineage>
        <taxon>Eukaryota</taxon>
        <taxon>Metazoa</taxon>
        <taxon>Chordata</taxon>
        <taxon>Craniata</taxon>
        <taxon>Vertebrata</taxon>
        <taxon>Euteleostomi</taxon>
        <taxon>Archelosauria</taxon>
        <taxon>Archosauria</taxon>
        <taxon>Dinosauria</taxon>
        <taxon>Saurischia</taxon>
        <taxon>Theropoda</taxon>
        <taxon>Coelurosauria</taxon>
        <taxon>Aves</taxon>
        <taxon>Neognathae</taxon>
        <taxon>Neoaves</taxon>
        <taxon>Telluraves</taxon>
        <taxon>Australaves</taxon>
        <taxon>Psittaciformes</taxon>
        <taxon>Psittaculidae</taxon>
        <taxon>Melopsittacus</taxon>
    </lineage>
</organism>
<dbReference type="InterPro" id="IPR050958">
    <property type="entry name" value="Cell_Adh-Cytoskel_Orgn"/>
</dbReference>
<dbReference type="InterPro" id="IPR013783">
    <property type="entry name" value="Ig-like_fold"/>
</dbReference>
<dbReference type="InterPro" id="IPR013098">
    <property type="entry name" value="Ig_I-set"/>
</dbReference>
<keyword evidence="7" id="KW-1185">Reference proteome</keyword>
<keyword evidence="2" id="KW-0963">Cytoplasm</keyword>
<dbReference type="GO" id="GO:0005886">
    <property type="term" value="C:plasma membrane"/>
    <property type="evidence" value="ECO:0007669"/>
    <property type="project" value="TreeGrafter"/>
</dbReference>
<sequence>MDGLFFSWKPQISLMFLVSSICRERHVLDVYFASSLPVSSEEGRSEGYSSGLQLPDKEKTLEFEPEKPVYSSKVKMKTEGDVARLSVTVTGSPTPKVQWFFNNMKLNSSTDCKLVFAGNDHSLILPYVGVQDEGEYTCVASNIHGETKCSARLHVHQRIPGVPCFARKPDSIRCAPGFNAVFEYTVAGEPCPDVLWFKGSEQLFSDEHHSVAHHSDGSGSLTVQECKEEDTGLYMCKAVSALGEATCSAELLVLPGEHVLCCFLFSWHKHRQDKLYLDRTTSPIFACEVNLLFLSHCHTLSHSL</sequence>
<dbReference type="SMART" id="SM00409">
    <property type="entry name" value="IG"/>
    <property type="match status" value="2"/>
</dbReference>
<reference evidence="6" key="1">
    <citation type="submission" date="2020-03" db="EMBL/GenBank/DDBJ databases">
        <title>Melopsittacus undulatus (budgerigar) genome, bMelUnd1, maternal haplotype with Z.</title>
        <authorList>
            <person name="Gedman G."/>
            <person name="Mountcastle J."/>
            <person name="Haase B."/>
            <person name="Formenti G."/>
            <person name="Wright T."/>
            <person name="Apodaca J."/>
            <person name="Pelan S."/>
            <person name="Chow W."/>
            <person name="Rhie A."/>
            <person name="Howe K."/>
            <person name="Fedrigo O."/>
            <person name="Jarvis E.D."/>
        </authorList>
    </citation>
    <scope>NUCLEOTIDE SEQUENCE [LARGE SCALE GENOMIC DNA]</scope>
</reference>
<dbReference type="PANTHER" id="PTHR45080:SF8">
    <property type="entry name" value="IG-LIKE DOMAIN-CONTAINING PROTEIN"/>
    <property type="match status" value="1"/>
</dbReference>
<keyword evidence="3" id="KW-0732">Signal</keyword>
<keyword evidence="5" id="KW-0393">Immunoglobulin domain</keyword>
<evidence type="ECO:0000313" key="6">
    <source>
        <dbReference type="Ensembl" id="ENSMUNP00000008332.2"/>
    </source>
</evidence>
<dbReference type="InterPro" id="IPR003598">
    <property type="entry name" value="Ig_sub2"/>
</dbReference>
<dbReference type="Proteomes" id="UP000694405">
    <property type="component" value="Chromosome 8"/>
</dbReference>